<dbReference type="Proteomes" id="UP000244005">
    <property type="component" value="Unassembled WGS sequence"/>
</dbReference>
<protein>
    <submittedName>
        <fullName evidence="1">Uncharacterized protein</fullName>
    </submittedName>
</protein>
<dbReference type="AlphaFoldDB" id="A0A2R6X8D9"/>
<evidence type="ECO:0000313" key="2">
    <source>
        <dbReference type="Proteomes" id="UP000244005"/>
    </source>
</evidence>
<organism evidence="1 2">
    <name type="scientific">Marchantia polymorpha</name>
    <name type="common">Common liverwort</name>
    <name type="synonym">Marchantia aquatica</name>
    <dbReference type="NCBI Taxonomy" id="3197"/>
    <lineage>
        <taxon>Eukaryota</taxon>
        <taxon>Viridiplantae</taxon>
        <taxon>Streptophyta</taxon>
        <taxon>Embryophyta</taxon>
        <taxon>Marchantiophyta</taxon>
        <taxon>Marchantiopsida</taxon>
        <taxon>Marchantiidae</taxon>
        <taxon>Marchantiales</taxon>
        <taxon>Marchantiaceae</taxon>
        <taxon>Marchantia</taxon>
    </lineage>
</organism>
<gene>
    <name evidence="1" type="ORF">MARPO_0030s0089</name>
</gene>
<accession>A0A2R6X8D9</accession>
<sequence length="96" mass="10401">MERVGLQQNGAEVVVLLPLDPQRMCTPSSLGACDISLSLSLARVCCVSDVAARNAVLRPQQSARYGESRPCHITSTQNLIIKTCPNQDCRPLPPKI</sequence>
<keyword evidence="2" id="KW-1185">Reference proteome</keyword>
<name>A0A2R6X8D9_MARPO</name>
<reference evidence="2" key="1">
    <citation type="journal article" date="2017" name="Cell">
        <title>Insights into land plant evolution garnered from the Marchantia polymorpha genome.</title>
        <authorList>
            <person name="Bowman J.L."/>
            <person name="Kohchi T."/>
            <person name="Yamato K.T."/>
            <person name="Jenkins J."/>
            <person name="Shu S."/>
            <person name="Ishizaki K."/>
            <person name="Yamaoka S."/>
            <person name="Nishihama R."/>
            <person name="Nakamura Y."/>
            <person name="Berger F."/>
            <person name="Adam C."/>
            <person name="Aki S.S."/>
            <person name="Althoff F."/>
            <person name="Araki T."/>
            <person name="Arteaga-Vazquez M.A."/>
            <person name="Balasubrmanian S."/>
            <person name="Barry K."/>
            <person name="Bauer D."/>
            <person name="Boehm C.R."/>
            <person name="Briginshaw L."/>
            <person name="Caballero-Perez J."/>
            <person name="Catarino B."/>
            <person name="Chen F."/>
            <person name="Chiyoda S."/>
            <person name="Chovatia M."/>
            <person name="Davies K.M."/>
            <person name="Delmans M."/>
            <person name="Demura T."/>
            <person name="Dierschke T."/>
            <person name="Dolan L."/>
            <person name="Dorantes-Acosta A.E."/>
            <person name="Eklund D.M."/>
            <person name="Florent S.N."/>
            <person name="Flores-Sandoval E."/>
            <person name="Fujiyama A."/>
            <person name="Fukuzawa H."/>
            <person name="Galik B."/>
            <person name="Grimanelli D."/>
            <person name="Grimwood J."/>
            <person name="Grossniklaus U."/>
            <person name="Hamada T."/>
            <person name="Haseloff J."/>
            <person name="Hetherington A.J."/>
            <person name="Higo A."/>
            <person name="Hirakawa Y."/>
            <person name="Hundley H.N."/>
            <person name="Ikeda Y."/>
            <person name="Inoue K."/>
            <person name="Inoue S.I."/>
            <person name="Ishida S."/>
            <person name="Jia Q."/>
            <person name="Kakita M."/>
            <person name="Kanazawa T."/>
            <person name="Kawai Y."/>
            <person name="Kawashima T."/>
            <person name="Kennedy M."/>
            <person name="Kinose K."/>
            <person name="Kinoshita T."/>
            <person name="Kohara Y."/>
            <person name="Koide E."/>
            <person name="Komatsu K."/>
            <person name="Kopischke S."/>
            <person name="Kubo M."/>
            <person name="Kyozuka J."/>
            <person name="Lagercrantz U."/>
            <person name="Lin S.S."/>
            <person name="Lindquist E."/>
            <person name="Lipzen A.M."/>
            <person name="Lu C.W."/>
            <person name="De Luna E."/>
            <person name="Martienssen R.A."/>
            <person name="Minamino N."/>
            <person name="Mizutani M."/>
            <person name="Mizutani M."/>
            <person name="Mochizuki N."/>
            <person name="Monte I."/>
            <person name="Mosher R."/>
            <person name="Nagasaki H."/>
            <person name="Nakagami H."/>
            <person name="Naramoto S."/>
            <person name="Nishitani K."/>
            <person name="Ohtani M."/>
            <person name="Okamoto T."/>
            <person name="Okumura M."/>
            <person name="Phillips J."/>
            <person name="Pollak B."/>
            <person name="Reinders A."/>
            <person name="Rovekamp M."/>
            <person name="Sano R."/>
            <person name="Sawa S."/>
            <person name="Schmid M.W."/>
            <person name="Shirakawa M."/>
            <person name="Solano R."/>
            <person name="Spunde A."/>
            <person name="Suetsugu N."/>
            <person name="Sugano S."/>
            <person name="Sugiyama A."/>
            <person name="Sun R."/>
            <person name="Suzuki Y."/>
            <person name="Takenaka M."/>
            <person name="Takezawa D."/>
            <person name="Tomogane H."/>
            <person name="Tsuzuki M."/>
            <person name="Ueda T."/>
            <person name="Umeda M."/>
            <person name="Ward J.M."/>
            <person name="Watanabe Y."/>
            <person name="Yazaki K."/>
            <person name="Yokoyama R."/>
            <person name="Yoshitake Y."/>
            <person name="Yotsui I."/>
            <person name="Zachgo S."/>
            <person name="Schmutz J."/>
        </authorList>
    </citation>
    <scope>NUCLEOTIDE SEQUENCE [LARGE SCALE GENOMIC DNA]</scope>
    <source>
        <strain evidence="2">Tak-1</strain>
    </source>
</reference>
<dbReference type="EMBL" id="KZ772702">
    <property type="protein sequence ID" value="PTQ42353.1"/>
    <property type="molecule type" value="Genomic_DNA"/>
</dbReference>
<proteinExistence type="predicted"/>
<evidence type="ECO:0000313" key="1">
    <source>
        <dbReference type="EMBL" id="PTQ42353.1"/>
    </source>
</evidence>